<feature type="compositionally biased region" description="Polar residues" evidence="1">
    <location>
        <begin position="34"/>
        <end position="51"/>
    </location>
</feature>
<feature type="region of interest" description="Disordered" evidence="1">
    <location>
        <begin position="1"/>
        <end position="81"/>
    </location>
</feature>
<sequence length="208" mass="23064">MVREPTTEESFSRRESNAAGALDPTGPVLPGFPRSSSLRDSQEWPQDSHWSPVTGHRSVRRRREDRTSPQGETFTPHRKANSPALTATFHRIIYHRRNEHESSHASVVDDDLIPRESRDIDMLFEHSLPEVADARSGTVRGRLVAGSWPVPSSLGGRIEAAAAISFTARIRRVGTDEIGCLYKNSLSPPPPPPPPSLDPPHPHSALRR</sequence>
<reference evidence="2" key="1">
    <citation type="journal article" date="2020" name="G3 (Bethesda)">
        <title>High-Quality Assemblies for Three Invasive Social Wasps from the &lt;i&gt;Vespula&lt;/i&gt; Genus.</title>
        <authorList>
            <person name="Harrop T.W.R."/>
            <person name="Guhlin J."/>
            <person name="McLaughlin G.M."/>
            <person name="Permina E."/>
            <person name="Stockwell P."/>
            <person name="Gilligan J."/>
            <person name="Le Lec M.F."/>
            <person name="Gruber M.A.M."/>
            <person name="Quinn O."/>
            <person name="Lovegrove M."/>
            <person name="Duncan E.J."/>
            <person name="Remnant E.J."/>
            <person name="Van Eeckhoven J."/>
            <person name="Graham B."/>
            <person name="Knapp R.A."/>
            <person name="Langford K.W."/>
            <person name="Kronenberg Z."/>
            <person name="Press M.O."/>
            <person name="Eacker S.M."/>
            <person name="Wilson-Rankin E.E."/>
            <person name="Purcell J."/>
            <person name="Lester P.J."/>
            <person name="Dearden P.K."/>
        </authorList>
    </citation>
    <scope>NUCLEOTIDE SEQUENCE</scope>
    <source>
        <strain evidence="2">Volc-1</strain>
    </source>
</reference>
<evidence type="ECO:0000313" key="3">
    <source>
        <dbReference type="Proteomes" id="UP000600918"/>
    </source>
</evidence>
<feature type="compositionally biased region" description="Basic and acidic residues" evidence="1">
    <location>
        <begin position="1"/>
        <end position="16"/>
    </location>
</feature>
<organism evidence="2 3">
    <name type="scientific">Vespula pensylvanica</name>
    <name type="common">Western yellow jacket</name>
    <name type="synonym">Wasp</name>
    <dbReference type="NCBI Taxonomy" id="30213"/>
    <lineage>
        <taxon>Eukaryota</taxon>
        <taxon>Metazoa</taxon>
        <taxon>Ecdysozoa</taxon>
        <taxon>Arthropoda</taxon>
        <taxon>Hexapoda</taxon>
        <taxon>Insecta</taxon>
        <taxon>Pterygota</taxon>
        <taxon>Neoptera</taxon>
        <taxon>Endopterygota</taxon>
        <taxon>Hymenoptera</taxon>
        <taxon>Apocrita</taxon>
        <taxon>Aculeata</taxon>
        <taxon>Vespoidea</taxon>
        <taxon>Vespidae</taxon>
        <taxon>Vespinae</taxon>
        <taxon>Vespula</taxon>
    </lineage>
</organism>
<accession>A0A834JFM5</accession>
<name>A0A834JFM5_VESPE</name>
<feature type="compositionally biased region" description="Pro residues" evidence="1">
    <location>
        <begin position="187"/>
        <end position="199"/>
    </location>
</feature>
<dbReference type="AlphaFoldDB" id="A0A834JFM5"/>
<gene>
    <name evidence="2" type="ORF">H0235_018298</name>
</gene>
<evidence type="ECO:0000313" key="2">
    <source>
        <dbReference type="EMBL" id="KAF7387576.1"/>
    </source>
</evidence>
<dbReference type="EMBL" id="JACSDY010000025">
    <property type="protein sequence ID" value="KAF7387576.1"/>
    <property type="molecule type" value="Genomic_DNA"/>
</dbReference>
<protein>
    <submittedName>
        <fullName evidence="2">Uncharacterized protein</fullName>
    </submittedName>
</protein>
<dbReference type="Proteomes" id="UP000600918">
    <property type="component" value="Unassembled WGS sequence"/>
</dbReference>
<comment type="caution">
    <text evidence="2">The sequence shown here is derived from an EMBL/GenBank/DDBJ whole genome shotgun (WGS) entry which is preliminary data.</text>
</comment>
<proteinExistence type="predicted"/>
<keyword evidence="3" id="KW-1185">Reference proteome</keyword>
<evidence type="ECO:0000256" key="1">
    <source>
        <dbReference type="SAM" id="MobiDB-lite"/>
    </source>
</evidence>
<feature type="region of interest" description="Disordered" evidence="1">
    <location>
        <begin position="182"/>
        <end position="208"/>
    </location>
</feature>